<evidence type="ECO:0000313" key="1">
    <source>
        <dbReference type="EMBL" id="SDA61915.1"/>
    </source>
</evidence>
<organism evidence="1 2">
    <name type="scientific">Mesorhizobium qingshengii</name>
    <dbReference type="NCBI Taxonomy" id="1165689"/>
    <lineage>
        <taxon>Bacteria</taxon>
        <taxon>Pseudomonadati</taxon>
        <taxon>Pseudomonadota</taxon>
        <taxon>Alphaproteobacteria</taxon>
        <taxon>Hyphomicrobiales</taxon>
        <taxon>Phyllobacteriaceae</taxon>
        <taxon>Mesorhizobium</taxon>
    </lineage>
</organism>
<gene>
    <name evidence="1" type="ORF">SAMN02927914_01776</name>
</gene>
<sequence>MPGTRDDRSSDLTCVKDEFAFSPQDSFMWQPISNAPFDRDLELAVIDGDGIHALVFPCRRVLTGWTKSATKERVDVSPTHWRTWEPATEDV</sequence>
<accession>A0A1G5WX71</accession>
<dbReference type="EMBL" id="FMXM01000004">
    <property type="protein sequence ID" value="SDA61915.1"/>
    <property type="molecule type" value="Genomic_DNA"/>
</dbReference>
<name>A0A1G5WX71_9HYPH</name>
<proteinExistence type="predicted"/>
<dbReference type="AlphaFoldDB" id="A0A1G5WX71"/>
<reference evidence="1 2" key="1">
    <citation type="submission" date="2016-10" db="EMBL/GenBank/DDBJ databases">
        <authorList>
            <person name="de Groot N.N."/>
        </authorList>
    </citation>
    <scope>NUCLEOTIDE SEQUENCE [LARGE SCALE GENOMIC DNA]</scope>
    <source>
        <strain evidence="1 2">CGMCC 1.12097</strain>
    </source>
</reference>
<evidence type="ECO:0000313" key="2">
    <source>
        <dbReference type="Proteomes" id="UP000198588"/>
    </source>
</evidence>
<protein>
    <submittedName>
        <fullName evidence="1">Uncharacterized protein</fullName>
    </submittedName>
</protein>
<dbReference type="Proteomes" id="UP000198588">
    <property type="component" value="Unassembled WGS sequence"/>
</dbReference>